<gene>
    <name evidence="1" type="ORF">J2Z63_000646</name>
</gene>
<keyword evidence="2" id="KW-1185">Reference proteome</keyword>
<evidence type="ECO:0000313" key="1">
    <source>
        <dbReference type="EMBL" id="MDQ0567998.1"/>
    </source>
</evidence>
<evidence type="ECO:0000313" key="2">
    <source>
        <dbReference type="Proteomes" id="UP001236620"/>
    </source>
</evidence>
<name>A0ABU0NEZ3_9MOLU</name>
<proteinExistence type="predicted"/>
<reference evidence="1" key="1">
    <citation type="submission" date="2023-07" db="EMBL/GenBank/DDBJ databases">
        <title>Genomic Encyclopedia of Type Strains, Phase IV (KMG-IV): sequencing the most valuable type-strain genomes for metagenomic binning, comparative biology and taxonomic classification.</title>
        <authorList>
            <person name="Goeker M."/>
        </authorList>
    </citation>
    <scope>NUCLEOTIDE SEQUENCE [LARGE SCALE GENOMIC DNA]</scope>
    <source>
        <strain evidence="1">DSM 22019</strain>
    </source>
</reference>
<accession>A0ABU0NEZ3</accession>
<protein>
    <submittedName>
        <fullName evidence="1">DUF438 domain-containing protein</fullName>
    </submittedName>
</protein>
<comment type="caution">
    <text evidence="1">The sequence shown here is derived from an EMBL/GenBank/DDBJ whole genome shotgun (WGS) entry which is preliminary data.</text>
</comment>
<organism evidence="1 2">
    <name type="scientific">Mycoplasma yeatsii</name>
    <dbReference type="NCBI Taxonomy" id="51365"/>
    <lineage>
        <taxon>Bacteria</taxon>
        <taxon>Bacillati</taxon>
        <taxon>Mycoplasmatota</taxon>
        <taxon>Mollicutes</taxon>
        <taxon>Mycoplasmataceae</taxon>
        <taxon>Mycoplasma</taxon>
    </lineage>
</organism>
<dbReference type="RefSeq" id="WP_036497754.1">
    <property type="nucleotide sequence ID" value="NZ_JAUSWP010000006.1"/>
</dbReference>
<sequence>MQSAINTPSKDITWIVILRQKWRSKRYPITKNEIINKIATAFAEKNVSLSAILGPFPANNANEMKSISLPFYNIYLRINYSKIIIMIFFNKKRSLLKRSIISKL</sequence>
<dbReference type="EMBL" id="JAUSWP010000006">
    <property type="protein sequence ID" value="MDQ0567998.1"/>
    <property type="molecule type" value="Genomic_DNA"/>
</dbReference>
<dbReference type="Proteomes" id="UP001236620">
    <property type="component" value="Unassembled WGS sequence"/>
</dbReference>